<dbReference type="Gene3D" id="3.30.300.20">
    <property type="match status" value="1"/>
</dbReference>
<reference evidence="1" key="1">
    <citation type="submission" date="2018-05" db="EMBL/GenBank/DDBJ databases">
        <authorList>
            <person name="Lanie J.A."/>
            <person name="Ng W.-L."/>
            <person name="Kazmierczak K.M."/>
            <person name="Andrzejewski T.M."/>
            <person name="Davidsen T.M."/>
            <person name="Wayne K.J."/>
            <person name="Tettelin H."/>
            <person name="Glass J.I."/>
            <person name="Rusch D."/>
            <person name="Podicherti R."/>
            <person name="Tsui H.-C.T."/>
            <person name="Winkler M.E."/>
        </authorList>
    </citation>
    <scope>NUCLEOTIDE SEQUENCE</scope>
</reference>
<dbReference type="Pfam" id="PF02033">
    <property type="entry name" value="RBFA"/>
    <property type="match status" value="1"/>
</dbReference>
<feature type="non-terminal residue" evidence="1">
    <location>
        <position position="58"/>
    </location>
</feature>
<proteinExistence type="predicted"/>
<dbReference type="InterPro" id="IPR023799">
    <property type="entry name" value="RbfA_dom_sf"/>
</dbReference>
<accession>A0A383EGK2</accession>
<dbReference type="InterPro" id="IPR000238">
    <property type="entry name" value="RbfA"/>
</dbReference>
<dbReference type="GO" id="GO:0006364">
    <property type="term" value="P:rRNA processing"/>
    <property type="evidence" value="ECO:0007669"/>
    <property type="project" value="InterPro"/>
</dbReference>
<dbReference type="EMBL" id="UINC01225383">
    <property type="protein sequence ID" value="SVE55425.1"/>
    <property type="molecule type" value="Genomic_DNA"/>
</dbReference>
<gene>
    <name evidence="1" type="ORF">METZ01_LOCUS508279</name>
</gene>
<protein>
    <recommendedName>
        <fullName evidence="2">Ribosome-binding factor A</fullName>
    </recommendedName>
</protein>
<evidence type="ECO:0008006" key="2">
    <source>
        <dbReference type="Google" id="ProtNLM"/>
    </source>
</evidence>
<dbReference type="InterPro" id="IPR015946">
    <property type="entry name" value="KH_dom-like_a/b"/>
</dbReference>
<dbReference type="SUPFAM" id="SSF89919">
    <property type="entry name" value="Ribosome-binding factor A, RbfA"/>
    <property type="match status" value="1"/>
</dbReference>
<organism evidence="1">
    <name type="scientific">marine metagenome</name>
    <dbReference type="NCBI Taxonomy" id="408172"/>
    <lineage>
        <taxon>unclassified sequences</taxon>
        <taxon>metagenomes</taxon>
        <taxon>ecological metagenomes</taxon>
    </lineage>
</organism>
<name>A0A383EGK2_9ZZZZ</name>
<evidence type="ECO:0000313" key="1">
    <source>
        <dbReference type="EMBL" id="SVE55425.1"/>
    </source>
</evidence>
<sequence length="58" mass="6787">MAREFPRSRRVEEQIQRILSDVVRAEVRDPRLDGVIVSTVKVSRDLSVAWIYYSILDP</sequence>
<dbReference type="AlphaFoldDB" id="A0A383EGK2"/>